<gene>
    <name evidence="2" type="ORF">SOO65_14280</name>
</gene>
<dbReference type="CDD" id="cd16913">
    <property type="entry name" value="YkuD_like"/>
    <property type="match status" value="1"/>
</dbReference>
<reference evidence="2 3" key="1">
    <citation type="submission" date="2023-11" db="EMBL/GenBank/DDBJ databases">
        <title>Peredibacter starrii A3.12.</title>
        <authorList>
            <person name="Mitchell R.J."/>
        </authorList>
    </citation>
    <scope>NUCLEOTIDE SEQUENCE [LARGE SCALE GENOMIC DNA]</scope>
    <source>
        <strain evidence="2 3">A3.12</strain>
    </source>
</reference>
<dbReference type="AlphaFoldDB" id="A0AAX4HKT9"/>
<keyword evidence="3" id="KW-1185">Reference proteome</keyword>
<organism evidence="2 3">
    <name type="scientific">Peredibacter starrii</name>
    <dbReference type="NCBI Taxonomy" id="28202"/>
    <lineage>
        <taxon>Bacteria</taxon>
        <taxon>Pseudomonadati</taxon>
        <taxon>Bdellovibrionota</taxon>
        <taxon>Bacteriovoracia</taxon>
        <taxon>Bacteriovoracales</taxon>
        <taxon>Bacteriovoracaceae</taxon>
        <taxon>Peredibacter</taxon>
    </lineage>
</organism>
<evidence type="ECO:0000313" key="2">
    <source>
        <dbReference type="EMBL" id="WPU63859.1"/>
    </source>
</evidence>
<dbReference type="EMBL" id="CP139487">
    <property type="protein sequence ID" value="WPU63859.1"/>
    <property type="molecule type" value="Genomic_DNA"/>
</dbReference>
<sequence length="467" mass="53898">MKHLLMIALLLSANAVWSRRGPIPHERTDTPKMKNTTTGRFLYLGDVPKFEGNELEITISKILLTARVTAHVNQGRINTYANQLFMRWKAINDASTDPAFSFHPLVKISKLAEDKPLNTRAWAKIAEQYSSHILDGQEGIYLDKRNEKNYVSNQQEDEYENLISEAHFKYLFDTNERPEDVINDNAKLEQLLSEQNSQRLFKKHMGHLYTASSDRAGYSGYLTFVYPIAATVEGPFDQPKEQTTDLKTAESIEARWWSDKWKDEFGGFPFLLIEWSGVAFHGPITNYSPMDVWYLRRGYVSHGCHRMDSSDILELRALMPADLKKAANKIKVTVLDYFDVTDWNKDGVVEAIDVKYYNIPGSIAVPKGKTIDEAIAPYLVENQKSRFINANQYAEKFYTKATDTLKNIPKYEIVNKKLTRNGTHSEVGLYRFDYRPNRIIQYTEAGYKLMGFDDTFGKYPPKYFQKY</sequence>
<accession>A0AAX4HKT9</accession>
<dbReference type="RefSeq" id="WP_321391385.1">
    <property type="nucleotide sequence ID" value="NZ_CP139487.1"/>
</dbReference>
<evidence type="ECO:0000259" key="1">
    <source>
        <dbReference type="Pfam" id="PF03734"/>
    </source>
</evidence>
<name>A0AAX4HKT9_9BACT</name>
<dbReference type="Proteomes" id="UP001324634">
    <property type="component" value="Chromosome"/>
</dbReference>
<evidence type="ECO:0000313" key="3">
    <source>
        <dbReference type="Proteomes" id="UP001324634"/>
    </source>
</evidence>
<dbReference type="KEGG" id="psti:SOO65_14280"/>
<dbReference type="Pfam" id="PF03734">
    <property type="entry name" value="YkuD"/>
    <property type="match status" value="1"/>
</dbReference>
<protein>
    <submittedName>
        <fullName evidence="2">L,D-transpeptidase</fullName>
    </submittedName>
</protein>
<feature type="domain" description="L,D-TPase catalytic" evidence="1">
    <location>
        <begin position="231"/>
        <end position="320"/>
    </location>
</feature>
<dbReference type="InterPro" id="IPR005490">
    <property type="entry name" value="LD_TPept_cat_dom"/>
</dbReference>
<dbReference type="GO" id="GO:0016740">
    <property type="term" value="F:transferase activity"/>
    <property type="evidence" value="ECO:0007669"/>
    <property type="project" value="InterPro"/>
</dbReference>
<proteinExistence type="predicted"/>